<name>A0A075B0F0_ROZAC</name>
<organism evidence="1 2">
    <name type="scientific">Rozella allomycis (strain CSF55)</name>
    <dbReference type="NCBI Taxonomy" id="988480"/>
    <lineage>
        <taxon>Eukaryota</taxon>
        <taxon>Fungi</taxon>
        <taxon>Fungi incertae sedis</taxon>
        <taxon>Cryptomycota</taxon>
        <taxon>Cryptomycota incertae sedis</taxon>
        <taxon>Rozella</taxon>
    </lineage>
</organism>
<dbReference type="HOGENOM" id="CLU_508205_0_0_1"/>
<reference evidence="1 2" key="1">
    <citation type="journal article" date="2013" name="Curr. Biol.">
        <title>Shared signatures of parasitism and phylogenomics unite Cryptomycota and microsporidia.</title>
        <authorList>
            <person name="James T.Y."/>
            <person name="Pelin A."/>
            <person name="Bonen L."/>
            <person name="Ahrendt S."/>
            <person name="Sain D."/>
            <person name="Corradi N."/>
            <person name="Stajich J.E."/>
        </authorList>
    </citation>
    <scope>NUCLEOTIDE SEQUENCE [LARGE SCALE GENOMIC DNA]</scope>
    <source>
        <strain evidence="1 2">CSF55</strain>
    </source>
</reference>
<sequence length="536" mass="62851">MATEVKGLLEDDRPEKVIDSLYKFTEKQGLDALSQQMDKLFQEVLETFFEYLKTAPLILPKYKSKLEQISKWHRKEFWIPGYFNAGDNKQRIKDEFKKTVSKPELGSEDIIYYVLLPQVYQDKDCMDAFFYSPSSLSARKLMITLGLLEFPYMFKELNERYPEHINFPLAPKFDESADLYDFQGNFITLLHYVLRLGDLDLLELFAEVIDETFDDAESEYESLVTLLNVLKSNDESLGWFLRNHKVDHCPEETWFLTRSENPEIHLADVTLAYICKSKHFKTLSAQSRFPPNYFEKLKILDKIQGNIYGKLQAVYDNDDSVVIGAHEFKNLFERHPTSFLATYYSSLYMIANLKKDTSFSSTNEFRLIFGRLLKSFENNQSRIVKKFPSETKNLVEQLAQCLPSEALTELSFFLPDNLVFSTGYYSKLLNENSEFNKERIWLLLVNKGFIDFNDKKKIIRQMQEQKYFPWEDNNQFIYDLMKDVHPMATPQNLKFLVEEAVQGEGVKTAYKIPSFKLSKVQVKKVKKVEEQPESIN</sequence>
<evidence type="ECO:0000313" key="2">
    <source>
        <dbReference type="Proteomes" id="UP000030755"/>
    </source>
</evidence>
<dbReference type="Proteomes" id="UP000030755">
    <property type="component" value="Unassembled WGS sequence"/>
</dbReference>
<protein>
    <submittedName>
        <fullName evidence="1">Uncharacterized protein</fullName>
    </submittedName>
</protein>
<dbReference type="AlphaFoldDB" id="A0A075B0F0"/>
<accession>A0A075B0F0</accession>
<proteinExistence type="predicted"/>
<keyword evidence="2" id="KW-1185">Reference proteome</keyword>
<evidence type="ECO:0000313" key="1">
    <source>
        <dbReference type="EMBL" id="EPZ34269.1"/>
    </source>
</evidence>
<gene>
    <name evidence="1" type="ORF">O9G_002989</name>
</gene>
<dbReference type="EMBL" id="KE560966">
    <property type="protein sequence ID" value="EPZ34269.1"/>
    <property type="molecule type" value="Genomic_DNA"/>
</dbReference>